<evidence type="ECO:0000259" key="4">
    <source>
        <dbReference type="Pfam" id="PF00488"/>
    </source>
</evidence>
<dbReference type="InterPro" id="IPR000432">
    <property type="entry name" value="DNA_mismatch_repair_MutS_C"/>
</dbReference>
<sequence>MDPRRKGPLVHGPARGPLVGVANYHVSTHIDEKSRKLAMLYKVEEGPCDQSFGIHVAELAHFPPDVVQLAREKIAELEAMPVSGLHVISEQRDAVGAKRKRVIGSDHISRGKARARQFLHDFAALPLDQMTPDVALEKVAKLKNAFLEEAVSSPWLQQFL</sequence>
<dbReference type="EMBL" id="JBHFFA010000004">
    <property type="protein sequence ID" value="KAL2632276.1"/>
    <property type="molecule type" value="Genomic_DNA"/>
</dbReference>
<organism evidence="5 6">
    <name type="scientific">Riccia fluitans</name>
    <dbReference type="NCBI Taxonomy" id="41844"/>
    <lineage>
        <taxon>Eukaryota</taxon>
        <taxon>Viridiplantae</taxon>
        <taxon>Streptophyta</taxon>
        <taxon>Embryophyta</taxon>
        <taxon>Marchantiophyta</taxon>
        <taxon>Marchantiopsida</taxon>
        <taxon>Marchantiidae</taxon>
        <taxon>Marchantiales</taxon>
        <taxon>Ricciaceae</taxon>
        <taxon>Riccia</taxon>
    </lineage>
</organism>
<dbReference type="Gene3D" id="3.40.50.300">
    <property type="entry name" value="P-loop containing nucleotide triphosphate hydrolases"/>
    <property type="match status" value="1"/>
</dbReference>
<accession>A0ABD1YNC8</accession>
<protein>
    <recommendedName>
        <fullName evidence="4">DNA mismatch repair proteins mutS family domain-containing protein</fullName>
    </recommendedName>
</protein>
<evidence type="ECO:0000256" key="3">
    <source>
        <dbReference type="ARBA" id="ARBA00023125"/>
    </source>
</evidence>
<proteinExistence type="predicted"/>
<dbReference type="PANTHER" id="PTHR11361">
    <property type="entry name" value="DNA MISMATCH REPAIR PROTEIN MUTS FAMILY MEMBER"/>
    <property type="match status" value="1"/>
</dbReference>
<evidence type="ECO:0000256" key="1">
    <source>
        <dbReference type="ARBA" id="ARBA00022741"/>
    </source>
</evidence>
<dbReference type="PANTHER" id="PTHR11361:SF35">
    <property type="entry name" value="DNA MISMATCH REPAIR PROTEIN MSH2"/>
    <property type="match status" value="1"/>
</dbReference>
<evidence type="ECO:0000256" key="2">
    <source>
        <dbReference type="ARBA" id="ARBA00022840"/>
    </source>
</evidence>
<keyword evidence="3" id="KW-0238">DNA-binding</keyword>
<dbReference type="AlphaFoldDB" id="A0ABD1YNC8"/>
<dbReference type="Pfam" id="PF00488">
    <property type="entry name" value="MutS_V"/>
    <property type="match status" value="1"/>
</dbReference>
<dbReference type="GO" id="GO:0005524">
    <property type="term" value="F:ATP binding"/>
    <property type="evidence" value="ECO:0007669"/>
    <property type="project" value="UniProtKB-KW"/>
</dbReference>
<evidence type="ECO:0000313" key="5">
    <source>
        <dbReference type="EMBL" id="KAL2632276.1"/>
    </source>
</evidence>
<name>A0ABD1YNC8_9MARC</name>
<keyword evidence="1" id="KW-0547">Nucleotide-binding</keyword>
<dbReference type="GO" id="GO:0003677">
    <property type="term" value="F:DNA binding"/>
    <property type="evidence" value="ECO:0007669"/>
    <property type="project" value="UniProtKB-KW"/>
</dbReference>
<dbReference type="Proteomes" id="UP001605036">
    <property type="component" value="Unassembled WGS sequence"/>
</dbReference>
<dbReference type="InterPro" id="IPR027417">
    <property type="entry name" value="P-loop_NTPase"/>
</dbReference>
<gene>
    <name evidence="5" type="ORF">R1flu_016962</name>
</gene>
<keyword evidence="6" id="KW-1185">Reference proteome</keyword>
<reference evidence="5 6" key="1">
    <citation type="submission" date="2024-09" db="EMBL/GenBank/DDBJ databases">
        <title>Chromosome-scale assembly of Riccia fluitans.</title>
        <authorList>
            <person name="Paukszto L."/>
            <person name="Sawicki J."/>
            <person name="Karawczyk K."/>
            <person name="Piernik-Szablinska J."/>
            <person name="Szczecinska M."/>
            <person name="Mazdziarz M."/>
        </authorList>
    </citation>
    <scope>NUCLEOTIDE SEQUENCE [LARGE SCALE GENOMIC DNA]</scope>
    <source>
        <strain evidence="5">Rf_01</strain>
        <tissue evidence="5">Aerial parts of the thallus</tissue>
    </source>
</reference>
<comment type="caution">
    <text evidence="5">The sequence shown here is derived from an EMBL/GenBank/DDBJ whole genome shotgun (WGS) entry which is preliminary data.</text>
</comment>
<dbReference type="InterPro" id="IPR045076">
    <property type="entry name" value="MutS"/>
</dbReference>
<keyword evidence="2" id="KW-0067">ATP-binding</keyword>
<evidence type="ECO:0000313" key="6">
    <source>
        <dbReference type="Proteomes" id="UP001605036"/>
    </source>
</evidence>
<feature type="domain" description="DNA mismatch repair proteins mutS family" evidence="4">
    <location>
        <begin position="21"/>
        <end position="78"/>
    </location>
</feature>